<protein>
    <submittedName>
        <fullName evidence="1">Uncharacterized protein</fullName>
    </submittedName>
</protein>
<dbReference type="AlphaFoldDB" id="A0A8S1V039"/>
<accession>A0A8S1V039</accession>
<dbReference type="EMBL" id="CAJJDP010000054">
    <property type="protein sequence ID" value="CAD8170084.1"/>
    <property type="molecule type" value="Genomic_DNA"/>
</dbReference>
<sequence length="91" mass="11008">MHGCQYKATIVWQQLLQERQGQVQAKNVLFDNNKFWDVTQDSTQSNMKYKQQNQGKYHENLHKLYNLLQQQVKQRKFELKPLNVVNNHLHQ</sequence>
<dbReference type="Proteomes" id="UP000683925">
    <property type="component" value="Unassembled WGS sequence"/>
</dbReference>
<proteinExistence type="predicted"/>
<comment type="caution">
    <text evidence="1">The sequence shown here is derived from an EMBL/GenBank/DDBJ whole genome shotgun (WGS) entry which is preliminary data.</text>
</comment>
<evidence type="ECO:0000313" key="1">
    <source>
        <dbReference type="EMBL" id="CAD8170084.1"/>
    </source>
</evidence>
<keyword evidence="2" id="KW-1185">Reference proteome</keyword>
<reference evidence="1" key="1">
    <citation type="submission" date="2021-01" db="EMBL/GenBank/DDBJ databases">
        <authorList>
            <consortium name="Genoscope - CEA"/>
            <person name="William W."/>
        </authorList>
    </citation>
    <scope>NUCLEOTIDE SEQUENCE</scope>
</reference>
<gene>
    <name evidence="1" type="ORF">POCTA_138.1.T0540289</name>
</gene>
<organism evidence="1 2">
    <name type="scientific">Paramecium octaurelia</name>
    <dbReference type="NCBI Taxonomy" id="43137"/>
    <lineage>
        <taxon>Eukaryota</taxon>
        <taxon>Sar</taxon>
        <taxon>Alveolata</taxon>
        <taxon>Ciliophora</taxon>
        <taxon>Intramacronucleata</taxon>
        <taxon>Oligohymenophorea</taxon>
        <taxon>Peniculida</taxon>
        <taxon>Parameciidae</taxon>
        <taxon>Paramecium</taxon>
    </lineage>
</organism>
<evidence type="ECO:0000313" key="2">
    <source>
        <dbReference type="Proteomes" id="UP000683925"/>
    </source>
</evidence>
<name>A0A8S1V039_PAROT</name>